<keyword evidence="6" id="KW-0482">Metalloprotease</keyword>
<dbReference type="SUPFAM" id="SSF51261">
    <property type="entry name" value="Duplicated hybrid motif"/>
    <property type="match status" value="1"/>
</dbReference>
<evidence type="ECO:0000313" key="8">
    <source>
        <dbReference type="EMBL" id="BDI03936.1"/>
    </source>
</evidence>
<evidence type="ECO:0000256" key="1">
    <source>
        <dbReference type="ARBA" id="ARBA00001947"/>
    </source>
</evidence>
<dbReference type="InterPro" id="IPR016047">
    <property type="entry name" value="M23ase_b-sheet_dom"/>
</dbReference>
<reference evidence="8" key="1">
    <citation type="submission" date="2022-04" db="EMBL/GenBank/DDBJ databases">
        <title>Whole genome sequence of Sphaerotilus sp. FB-5.</title>
        <authorList>
            <person name="Takeda M."/>
            <person name="Narihara S."/>
            <person name="Akimoto M."/>
            <person name="Akimoto R."/>
            <person name="Nishiyashiki S."/>
            <person name="Murakami T."/>
        </authorList>
    </citation>
    <scope>NUCLEOTIDE SEQUENCE</scope>
    <source>
        <strain evidence="8">FB-5</strain>
    </source>
</reference>
<evidence type="ECO:0000313" key="9">
    <source>
        <dbReference type="Proteomes" id="UP001057498"/>
    </source>
</evidence>
<dbReference type="PANTHER" id="PTHR21666:SF288">
    <property type="entry name" value="CELL DIVISION PROTEIN YTFB"/>
    <property type="match status" value="1"/>
</dbReference>
<name>A0ABM7YIC0_9BURK</name>
<proteinExistence type="predicted"/>
<keyword evidence="5" id="KW-0862">Zinc</keyword>
<sequence>MGAVAALNVGRAAGWRRLGQAAWLLASLWLAACSSTPPAGSAAPARPGPPDVAELAMRDLLIPVEGIRPEQLRDSFRAARSAGAHEAIDIMAPRGTPVRAVEDGRILKMGSNRAGGITLYQSDPGGRYVYYYAHLDRYAPDLAVGQLLRRGELIGAVGSSGNAPAHAPHLHFAIYRPGTPGLRWPGAAINPYAVWRGGAPSAGSTPEAP</sequence>
<comment type="cofactor">
    <cofactor evidence="1">
        <name>Zn(2+)</name>
        <dbReference type="ChEBI" id="CHEBI:29105"/>
    </cofactor>
</comment>
<dbReference type="InterPro" id="IPR050570">
    <property type="entry name" value="Cell_wall_metabolism_enzyme"/>
</dbReference>
<keyword evidence="9" id="KW-1185">Reference proteome</keyword>
<evidence type="ECO:0000256" key="3">
    <source>
        <dbReference type="ARBA" id="ARBA00022723"/>
    </source>
</evidence>
<feature type="domain" description="M23ase beta-sheet core" evidence="7">
    <location>
        <begin position="84"/>
        <end position="179"/>
    </location>
</feature>
<evidence type="ECO:0000259" key="7">
    <source>
        <dbReference type="Pfam" id="PF01551"/>
    </source>
</evidence>
<evidence type="ECO:0000256" key="4">
    <source>
        <dbReference type="ARBA" id="ARBA00022801"/>
    </source>
</evidence>
<dbReference type="Gene3D" id="2.70.70.10">
    <property type="entry name" value="Glucose Permease (Domain IIA)"/>
    <property type="match status" value="1"/>
</dbReference>
<dbReference type="PANTHER" id="PTHR21666">
    <property type="entry name" value="PEPTIDASE-RELATED"/>
    <property type="match status" value="1"/>
</dbReference>
<evidence type="ECO:0000256" key="6">
    <source>
        <dbReference type="ARBA" id="ARBA00023049"/>
    </source>
</evidence>
<keyword evidence="3" id="KW-0479">Metal-binding</keyword>
<dbReference type="Proteomes" id="UP001057498">
    <property type="component" value="Chromosome"/>
</dbReference>
<gene>
    <name evidence="8" type="ORF">CATMQ487_09060</name>
</gene>
<dbReference type="CDD" id="cd12797">
    <property type="entry name" value="M23_peptidase"/>
    <property type="match status" value="1"/>
</dbReference>
<accession>A0ABM7YIC0</accession>
<dbReference type="EMBL" id="AP025730">
    <property type="protein sequence ID" value="BDI03936.1"/>
    <property type="molecule type" value="Genomic_DNA"/>
</dbReference>
<keyword evidence="2" id="KW-0645">Protease</keyword>
<dbReference type="RefSeq" id="WP_251972179.1">
    <property type="nucleotide sequence ID" value="NZ_AP025730.1"/>
</dbReference>
<organism evidence="8 9">
    <name type="scientific">Sphaerotilus microaerophilus</name>
    <dbReference type="NCBI Taxonomy" id="2914710"/>
    <lineage>
        <taxon>Bacteria</taxon>
        <taxon>Pseudomonadati</taxon>
        <taxon>Pseudomonadota</taxon>
        <taxon>Betaproteobacteria</taxon>
        <taxon>Burkholderiales</taxon>
        <taxon>Sphaerotilaceae</taxon>
        <taxon>Sphaerotilus</taxon>
    </lineage>
</organism>
<dbReference type="InterPro" id="IPR011055">
    <property type="entry name" value="Dup_hybrid_motif"/>
</dbReference>
<protein>
    <recommendedName>
        <fullName evidence="7">M23ase beta-sheet core domain-containing protein</fullName>
    </recommendedName>
</protein>
<dbReference type="Pfam" id="PF01551">
    <property type="entry name" value="Peptidase_M23"/>
    <property type="match status" value="1"/>
</dbReference>
<evidence type="ECO:0000256" key="5">
    <source>
        <dbReference type="ARBA" id="ARBA00022833"/>
    </source>
</evidence>
<keyword evidence="4" id="KW-0378">Hydrolase</keyword>
<evidence type="ECO:0000256" key="2">
    <source>
        <dbReference type="ARBA" id="ARBA00022670"/>
    </source>
</evidence>